<dbReference type="OMA" id="MTIGICK"/>
<dbReference type="Proteomes" id="UP000006591">
    <property type="component" value="Chromosome 3"/>
</dbReference>
<protein>
    <submittedName>
        <fullName evidence="2">Uncharacterized protein</fullName>
    </submittedName>
</protein>
<dbReference type="Gramene" id="ONIVA03G40800.2">
    <property type="protein sequence ID" value="ONIVA03G40800.2"/>
    <property type="gene ID" value="ONIVA03G40800"/>
</dbReference>
<organism evidence="2">
    <name type="scientific">Oryza nivara</name>
    <name type="common">Indian wild rice</name>
    <name type="synonym">Oryza sativa f. spontanea</name>
    <dbReference type="NCBI Taxonomy" id="4536"/>
    <lineage>
        <taxon>Eukaryota</taxon>
        <taxon>Viridiplantae</taxon>
        <taxon>Streptophyta</taxon>
        <taxon>Embryophyta</taxon>
        <taxon>Tracheophyta</taxon>
        <taxon>Spermatophyta</taxon>
        <taxon>Magnoliopsida</taxon>
        <taxon>Liliopsida</taxon>
        <taxon>Poales</taxon>
        <taxon>Poaceae</taxon>
        <taxon>BOP clade</taxon>
        <taxon>Oryzoideae</taxon>
        <taxon>Oryzeae</taxon>
        <taxon>Oryzinae</taxon>
        <taxon>Oryza</taxon>
    </lineage>
</organism>
<dbReference type="EnsemblPlants" id="ONIVA03G40800.2">
    <property type="protein sequence ID" value="ONIVA03G40800.2"/>
    <property type="gene ID" value="ONIVA03G40800"/>
</dbReference>
<keyword evidence="3" id="KW-1185">Reference proteome</keyword>
<evidence type="ECO:0000313" key="3">
    <source>
        <dbReference type="Proteomes" id="UP000006591"/>
    </source>
</evidence>
<feature type="transmembrane region" description="Helical" evidence="1">
    <location>
        <begin position="59"/>
        <end position="80"/>
    </location>
</feature>
<reference evidence="2" key="2">
    <citation type="submission" date="2018-04" db="EMBL/GenBank/DDBJ databases">
        <title>OnivRS2 (Oryza nivara Reference Sequence Version 2).</title>
        <authorList>
            <person name="Zhang J."/>
            <person name="Kudrna D."/>
            <person name="Lee S."/>
            <person name="Talag J."/>
            <person name="Rajasekar S."/>
            <person name="Welchert J."/>
            <person name="Hsing Y.-I."/>
            <person name="Wing R.A."/>
        </authorList>
    </citation>
    <scope>NUCLEOTIDE SEQUENCE [LARGE SCALE GENOMIC DNA]</scope>
    <source>
        <strain evidence="2">SL10</strain>
    </source>
</reference>
<evidence type="ECO:0000313" key="2">
    <source>
        <dbReference type="EnsemblPlants" id="ONIVA03G40800.2"/>
    </source>
</evidence>
<feature type="transmembrane region" description="Helical" evidence="1">
    <location>
        <begin position="20"/>
        <end position="39"/>
    </location>
</feature>
<accession>A0A0E0GVP4</accession>
<keyword evidence="1" id="KW-0812">Transmembrane</keyword>
<reference evidence="2" key="1">
    <citation type="submission" date="2015-04" db="UniProtKB">
        <authorList>
            <consortium name="EnsemblPlants"/>
        </authorList>
    </citation>
    <scope>IDENTIFICATION</scope>
    <source>
        <strain evidence="2">SL10</strain>
    </source>
</reference>
<proteinExistence type="predicted"/>
<keyword evidence="1" id="KW-0472">Membrane</keyword>
<name>A0A0E0GVP4_ORYNI</name>
<dbReference type="AlphaFoldDB" id="A0A0E0GVP4"/>
<sequence length="93" mass="10387">MGHSPSVPPGRHSYLAATPLRRLNPSAAAAAVAVAVLTLRRRKLTGTVRWRRRRRRAALFVGLRSIGYGLMAMTIGIYLLELLTRKMKQCNFV</sequence>
<evidence type="ECO:0000256" key="1">
    <source>
        <dbReference type="SAM" id="Phobius"/>
    </source>
</evidence>
<keyword evidence="1" id="KW-1133">Transmembrane helix</keyword>